<dbReference type="Proteomes" id="UP000094501">
    <property type="component" value="Unassembled WGS sequence"/>
</dbReference>
<dbReference type="AlphaFoldDB" id="A0A1E3W0C8"/>
<organism evidence="2 3">
    <name type="scientific">Methyloceanibacter methanicus</name>
    <dbReference type="NCBI Taxonomy" id="1774968"/>
    <lineage>
        <taxon>Bacteria</taxon>
        <taxon>Pseudomonadati</taxon>
        <taxon>Pseudomonadota</taxon>
        <taxon>Alphaproteobacteria</taxon>
        <taxon>Hyphomicrobiales</taxon>
        <taxon>Hyphomicrobiaceae</taxon>
        <taxon>Methyloceanibacter</taxon>
    </lineage>
</organism>
<name>A0A1E3W0C8_9HYPH</name>
<feature type="compositionally biased region" description="Polar residues" evidence="1">
    <location>
        <begin position="239"/>
        <end position="256"/>
    </location>
</feature>
<evidence type="ECO:0000313" key="3">
    <source>
        <dbReference type="Proteomes" id="UP000094501"/>
    </source>
</evidence>
<accession>A0A1E3W0C8</accession>
<reference evidence="2 3" key="1">
    <citation type="journal article" date="2016" name="Environ. Microbiol.">
        <title>New Methyloceanibacter diversity from North Sea sediments includes methanotroph containing solely the soluble methane monooxygenase.</title>
        <authorList>
            <person name="Vekeman B."/>
            <person name="Kerckhof F.M."/>
            <person name="Cremers G."/>
            <person name="de Vos P."/>
            <person name="Vandamme P."/>
            <person name="Boon N."/>
            <person name="Op den Camp H.J."/>
            <person name="Heylen K."/>
        </authorList>
    </citation>
    <scope>NUCLEOTIDE SEQUENCE [LARGE SCALE GENOMIC DNA]</scope>
    <source>
        <strain evidence="2 3">R-67174</strain>
    </source>
</reference>
<dbReference type="EMBL" id="LPWG01000011">
    <property type="protein sequence ID" value="ODR99219.1"/>
    <property type="molecule type" value="Genomic_DNA"/>
</dbReference>
<evidence type="ECO:0000313" key="2">
    <source>
        <dbReference type="EMBL" id="ODR99219.1"/>
    </source>
</evidence>
<dbReference type="Pfam" id="PF10082">
    <property type="entry name" value="BBP2_2"/>
    <property type="match status" value="1"/>
</dbReference>
<comment type="caution">
    <text evidence="2">The sequence shown here is derived from an EMBL/GenBank/DDBJ whole genome shotgun (WGS) entry which is preliminary data.</text>
</comment>
<protein>
    <recommendedName>
        <fullName evidence="4">TonB-dependent receptor-like beta-barrel domain-containing protein</fullName>
    </recommendedName>
</protein>
<feature type="region of interest" description="Disordered" evidence="1">
    <location>
        <begin position="237"/>
        <end position="256"/>
    </location>
</feature>
<sequence length="256" mass="28329">MTPLRGDILDVDPAEDPLGLRVRQLDPFIPLGTRIGSFVLFTEAEIGGIFTDNVLGTPNGISDYAFEFAPEVRLESDWARHAFQAEFTADRSWFNSYSVEDDKIYAALLRGRLDVGARTQLELELGKAQAQDGRNATSITDIAGFQTNVQQEQISATARHNFNRVTVEVEGSISTFDYEDLTGTQVTIADTLAGTQIPQADVRDYRENELTMRGTYEFNPGLSVYVEGELTEDVYKQPVTDSGITRDSSASRRSPA</sequence>
<dbReference type="InterPro" id="IPR018759">
    <property type="entry name" value="BBP2_2"/>
</dbReference>
<evidence type="ECO:0008006" key="4">
    <source>
        <dbReference type="Google" id="ProtNLM"/>
    </source>
</evidence>
<keyword evidence="3" id="KW-1185">Reference proteome</keyword>
<gene>
    <name evidence="2" type="ORF">AUC68_04215</name>
</gene>
<proteinExistence type="predicted"/>
<dbReference type="STRING" id="1774968.AUC68_04215"/>
<evidence type="ECO:0000256" key="1">
    <source>
        <dbReference type="SAM" id="MobiDB-lite"/>
    </source>
</evidence>